<protein>
    <submittedName>
        <fullName evidence="6">Uncharacterized protein LOC117643369</fullName>
    </submittedName>
</protein>
<evidence type="ECO:0000256" key="1">
    <source>
        <dbReference type="ARBA" id="ARBA00022460"/>
    </source>
</evidence>
<organism evidence="6">
    <name type="scientific">Thrips palmi</name>
    <name type="common">Melon thrips</name>
    <dbReference type="NCBI Taxonomy" id="161013"/>
    <lineage>
        <taxon>Eukaryota</taxon>
        <taxon>Metazoa</taxon>
        <taxon>Ecdysozoa</taxon>
        <taxon>Arthropoda</taxon>
        <taxon>Hexapoda</taxon>
        <taxon>Insecta</taxon>
        <taxon>Pterygota</taxon>
        <taxon>Neoptera</taxon>
        <taxon>Paraneoptera</taxon>
        <taxon>Thysanoptera</taxon>
        <taxon>Terebrantia</taxon>
        <taxon>Thripoidea</taxon>
        <taxon>Thripidae</taxon>
        <taxon>Thrips</taxon>
    </lineage>
</organism>
<feature type="compositionally biased region" description="Gly residues" evidence="3">
    <location>
        <begin position="398"/>
        <end position="408"/>
    </location>
</feature>
<name>A0A6P8YVF1_THRPL</name>
<accession>A0A6P8YVF1</accession>
<dbReference type="GO" id="GO:0042302">
    <property type="term" value="F:structural constituent of cuticle"/>
    <property type="evidence" value="ECO:0007669"/>
    <property type="project" value="UniProtKB-UniRule"/>
</dbReference>
<dbReference type="PRINTS" id="PR00947">
    <property type="entry name" value="CUTICLE"/>
</dbReference>
<dbReference type="RefSeq" id="XP_034238107.1">
    <property type="nucleotide sequence ID" value="XM_034382216.1"/>
</dbReference>
<feature type="region of interest" description="Disordered" evidence="3">
    <location>
        <begin position="180"/>
        <end position="259"/>
    </location>
</feature>
<dbReference type="Pfam" id="PF00379">
    <property type="entry name" value="Chitin_bind_4"/>
    <property type="match status" value="2"/>
</dbReference>
<dbReference type="GO" id="GO:0031012">
    <property type="term" value="C:extracellular matrix"/>
    <property type="evidence" value="ECO:0007669"/>
    <property type="project" value="TreeGrafter"/>
</dbReference>
<proteinExistence type="predicted"/>
<sequence length="467" mass="49483">MVSSAFLVSLAAGVALLSTTALAGIATQYEPVYGHGHGHGEEHALDYHAHPKYSFNYGVKDPHTGDIKNQWETRDGDVVKGEYSLVEADGSVRTVSYTADHHNGFNAVVKRTGPSYHPVAHKQYHHEEPSHAHYVSVPAKPSYYSSYPALASYSGDHYSDDAASSASSRTGAADAATTTTTAATTTTTAGSKHVAPADADTAESKPVPSRWSRSSRQGVLGGDPGRAAGEQAEDNDDSEPYSFDYAVRDPSTGDTKSQWESRVNGVVRGMYSLVQADGSLRSVTYTADNLNGFRATVKVDTPGLPQSPTANRGVPTSSVSSSASSATLASSNPLFQFPPLGTAAVDDDAGLGNLHPPVRLPLEHEAGEGGPGSASDSDGILAQHYLFADPGEGDDGGHGQGLDFGGDVGQDLGHSLEHAGPPPMRLLMRRQRARKRHVKYLKQHPGLAAKPRQPAAPRWLWVMKTRQ</sequence>
<dbReference type="InterPro" id="IPR000618">
    <property type="entry name" value="Insect_cuticle"/>
</dbReference>
<dbReference type="InParanoid" id="A0A6P8YVF1"/>
<keyword evidence="1 2" id="KW-0193">Cuticle</keyword>
<dbReference type="OrthoDB" id="10071059at2759"/>
<evidence type="ECO:0000256" key="3">
    <source>
        <dbReference type="SAM" id="MobiDB-lite"/>
    </source>
</evidence>
<evidence type="ECO:0000256" key="4">
    <source>
        <dbReference type="SAM" id="SignalP"/>
    </source>
</evidence>
<dbReference type="GO" id="GO:0005615">
    <property type="term" value="C:extracellular space"/>
    <property type="evidence" value="ECO:0007669"/>
    <property type="project" value="TreeGrafter"/>
</dbReference>
<dbReference type="PANTHER" id="PTHR12236:SF95">
    <property type="entry name" value="CUTICULAR PROTEIN 76BD, ISOFORM C-RELATED"/>
    <property type="match status" value="1"/>
</dbReference>
<feature type="region of interest" description="Disordered" evidence="3">
    <location>
        <begin position="301"/>
        <end position="324"/>
    </location>
</feature>
<evidence type="ECO:0000313" key="5">
    <source>
        <dbReference type="Proteomes" id="UP000515158"/>
    </source>
</evidence>
<dbReference type="AlphaFoldDB" id="A0A6P8YVF1"/>
<reference evidence="6" key="1">
    <citation type="submission" date="2025-08" db="UniProtKB">
        <authorList>
            <consortium name="RefSeq"/>
        </authorList>
    </citation>
    <scope>IDENTIFICATION</scope>
    <source>
        <tissue evidence="6">Total insect</tissue>
    </source>
</reference>
<feature type="compositionally biased region" description="Polar residues" evidence="3">
    <location>
        <begin position="304"/>
        <end position="316"/>
    </location>
</feature>
<dbReference type="InterPro" id="IPR031311">
    <property type="entry name" value="CHIT_BIND_RR_consensus"/>
</dbReference>
<feature type="signal peptide" evidence="4">
    <location>
        <begin position="1"/>
        <end position="23"/>
    </location>
</feature>
<evidence type="ECO:0000313" key="6">
    <source>
        <dbReference type="RefSeq" id="XP_034238107.1"/>
    </source>
</evidence>
<keyword evidence="5" id="KW-1185">Reference proteome</keyword>
<feature type="chain" id="PRO_5028312552" evidence="4">
    <location>
        <begin position="24"/>
        <end position="467"/>
    </location>
</feature>
<evidence type="ECO:0000256" key="2">
    <source>
        <dbReference type="PROSITE-ProRule" id="PRU00497"/>
    </source>
</evidence>
<feature type="region of interest" description="Disordered" evidence="3">
    <location>
        <begin position="348"/>
        <end position="424"/>
    </location>
</feature>
<dbReference type="PANTHER" id="PTHR12236">
    <property type="entry name" value="STRUCTURAL CONTITUENT OF CUTICLE"/>
    <property type="match status" value="1"/>
</dbReference>
<dbReference type="InterPro" id="IPR051217">
    <property type="entry name" value="Insect_Cuticle_Struc_Prot"/>
</dbReference>
<keyword evidence="4" id="KW-0732">Signal</keyword>
<dbReference type="Proteomes" id="UP000515158">
    <property type="component" value="Unplaced"/>
</dbReference>
<feature type="compositionally biased region" description="Low complexity" evidence="3">
    <location>
        <begin position="180"/>
        <end position="191"/>
    </location>
</feature>
<dbReference type="KEGG" id="tpal:117643369"/>
<dbReference type="PROSITE" id="PS51155">
    <property type="entry name" value="CHIT_BIND_RR_2"/>
    <property type="match status" value="2"/>
</dbReference>
<dbReference type="PROSITE" id="PS00233">
    <property type="entry name" value="CHIT_BIND_RR_1"/>
    <property type="match status" value="2"/>
</dbReference>
<gene>
    <name evidence="6" type="primary">LOC117643369</name>
</gene>
<dbReference type="GeneID" id="117643369"/>